<feature type="coiled-coil region" evidence="4">
    <location>
        <begin position="177"/>
        <end position="211"/>
    </location>
</feature>
<evidence type="ECO:0000256" key="1">
    <source>
        <dbReference type="ARBA" id="ARBA00009995"/>
    </source>
</evidence>
<dbReference type="SUPFAM" id="SSF53756">
    <property type="entry name" value="UDP-Glycosyltransferase/glycogen phosphorylase"/>
    <property type="match status" value="1"/>
</dbReference>
<name>A0ABU6S9K4_9FABA</name>
<dbReference type="CDD" id="cd03784">
    <property type="entry name" value="GT1_Gtf-like"/>
    <property type="match status" value="1"/>
</dbReference>
<keyword evidence="3" id="KW-0808">Transferase</keyword>
<dbReference type="InterPro" id="IPR002213">
    <property type="entry name" value="UDP_glucos_trans"/>
</dbReference>
<evidence type="ECO:0000256" key="3">
    <source>
        <dbReference type="ARBA" id="ARBA00022679"/>
    </source>
</evidence>
<reference evidence="5 6" key="1">
    <citation type="journal article" date="2023" name="Plants (Basel)">
        <title>Bridging the Gap: Combining Genomics and Transcriptomics Approaches to Understand Stylosanthes scabra, an Orphan Legume from the Brazilian Caatinga.</title>
        <authorList>
            <person name="Ferreira-Neto J.R.C."/>
            <person name="da Silva M.D."/>
            <person name="Binneck E."/>
            <person name="de Melo N.F."/>
            <person name="da Silva R.H."/>
            <person name="de Melo A.L.T.M."/>
            <person name="Pandolfi V."/>
            <person name="Bustamante F.O."/>
            <person name="Brasileiro-Vidal A.C."/>
            <person name="Benko-Iseppon A.M."/>
        </authorList>
    </citation>
    <scope>NUCLEOTIDE SEQUENCE [LARGE SCALE GENOMIC DNA]</scope>
    <source>
        <tissue evidence="5">Leaves</tissue>
    </source>
</reference>
<organism evidence="5 6">
    <name type="scientific">Stylosanthes scabra</name>
    <dbReference type="NCBI Taxonomy" id="79078"/>
    <lineage>
        <taxon>Eukaryota</taxon>
        <taxon>Viridiplantae</taxon>
        <taxon>Streptophyta</taxon>
        <taxon>Embryophyta</taxon>
        <taxon>Tracheophyta</taxon>
        <taxon>Spermatophyta</taxon>
        <taxon>Magnoliopsida</taxon>
        <taxon>eudicotyledons</taxon>
        <taxon>Gunneridae</taxon>
        <taxon>Pentapetalae</taxon>
        <taxon>rosids</taxon>
        <taxon>fabids</taxon>
        <taxon>Fabales</taxon>
        <taxon>Fabaceae</taxon>
        <taxon>Papilionoideae</taxon>
        <taxon>50 kb inversion clade</taxon>
        <taxon>dalbergioids sensu lato</taxon>
        <taxon>Dalbergieae</taxon>
        <taxon>Pterocarpus clade</taxon>
        <taxon>Stylosanthes</taxon>
    </lineage>
</organism>
<keyword evidence="4" id="KW-0175">Coiled coil</keyword>
<protein>
    <submittedName>
        <fullName evidence="5">Uncharacterized protein</fullName>
    </submittedName>
</protein>
<accession>A0ABU6S9K4</accession>
<proteinExistence type="inferred from homology"/>
<evidence type="ECO:0000256" key="2">
    <source>
        <dbReference type="ARBA" id="ARBA00022676"/>
    </source>
</evidence>
<sequence length="360" mass="40692">MDSEAPELKVFFFLFPAQGHIIPTIDMAKLFAAQGVTATIITTPSLKPLISQTLQNTTINIKTINFPSAEFGLPDGCDKLDSSLNPNMIPNFFKATMNLEQPLEHLLLQEKPHCLVADMFFPWATEASAKFGIPRLVFHGTSVFALSASLCITTYQPYNSVSSDTEPFLIPNLPGDITMVKKQLIELSRQRKNKEQTLEKLVNDARESETKCYGVIANSFHELESVYMQHYTNVFGRRVWCIGPVSLCNRSNEEKSLRGMHGDEEHDRCLKWLSSKKPNSVVYISFGSSGCIPDFQLAEIAKGLEASGREFIWVVRRRKKEGEEEWEEEEEFEKRMEGKGLIVRDWAPQVLILEHEAVGA</sequence>
<comment type="similarity">
    <text evidence="1">Belongs to the UDP-glycosyltransferase family.</text>
</comment>
<dbReference type="PANTHER" id="PTHR48047:SF45">
    <property type="entry name" value="SCOPOLETIN GLUCOSYLTRANSFERASE-LIKE"/>
    <property type="match status" value="1"/>
</dbReference>
<gene>
    <name evidence="5" type="ORF">PIB30_022783</name>
</gene>
<dbReference type="Gene3D" id="3.40.50.2000">
    <property type="entry name" value="Glycogen Phosphorylase B"/>
    <property type="match status" value="2"/>
</dbReference>
<evidence type="ECO:0000256" key="4">
    <source>
        <dbReference type="SAM" id="Coils"/>
    </source>
</evidence>
<evidence type="ECO:0000313" key="6">
    <source>
        <dbReference type="Proteomes" id="UP001341840"/>
    </source>
</evidence>
<dbReference type="Proteomes" id="UP001341840">
    <property type="component" value="Unassembled WGS sequence"/>
</dbReference>
<dbReference type="EMBL" id="JASCZI010060493">
    <property type="protein sequence ID" value="MED6132871.1"/>
    <property type="molecule type" value="Genomic_DNA"/>
</dbReference>
<keyword evidence="6" id="KW-1185">Reference proteome</keyword>
<keyword evidence="2" id="KW-0328">Glycosyltransferase</keyword>
<dbReference type="Pfam" id="PF00201">
    <property type="entry name" value="UDPGT"/>
    <property type="match status" value="1"/>
</dbReference>
<evidence type="ECO:0000313" key="5">
    <source>
        <dbReference type="EMBL" id="MED6132871.1"/>
    </source>
</evidence>
<dbReference type="PANTHER" id="PTHR48047">
    <property type="entry name" value="GLYCOSYLTRANSFERASE"/>
    <property type="match status" value="1"/>
</dbReference>
<comment type="caution">
    <text evidence="5">The sequence shown here is derived from an EMBL/GenBank/DDBJ whole genome shotgun (WGS) entry which is preliminary data.</text>
</comment>